<comment type="caution">
    <text evidence="3">The sequence shown here is derived from an EMBL/GenBank/DDBJ whole genome shotgun (WGS) entry which is preliminary data.</text>
</comment>
<dbReference type="Pfam" id="PF00534">
    <property type="entry name" value="Glycos_transf_1"/>
    <property type="match status" value="1"/>
</dbReference>
<protein>
    <recommendedName>
        <fullName evidence="5">Glycosyl transferase family 1 domain-containing protein</fullName>
    </recommendedName>
</protein>
<dbReference type="SUPFAM" id="SSF53756">
    <property type="entry name" value="UDP-Glycosyltransferase/glycogen phosphorylase"/>
    <property type="match status" value="1"/>
</dbReference>
<dbReference type="InterPro" id="IPR001296">
    <property type="entry name" value="Glyco_trans_1"/>
</dbReference>
<dbReference type="Pfam" id="PF12000">
    <property type="entry name" value="Glyco_trans_4_3"/>
    <property type="match status" value="1"/>
</dbReference>
<feature type="domain" description="Glycosyl transferase family 4" evidence="2">
    <location>
        <begin position="10"/>
        <end position="183"/>
    </location>
</feature>
<reference evidence="3 4" key="1">
    <citation type="submission" date="2010-10" db="EMBL/GenBank/DDBJ databases">
        <authorList>
            <consortium name="The Broad Institute Genome Sequencing Platform"/>
            <person name="Ward D."/>
            <person name="Earl A."/>
            <person name="Feldgarden M."/>
            <person name="Young S.K."/>
            <person name="Gargeya S."/>
            <person name="Zeng Q."/>
            <person name="Alvarado L."/>
            <person name="Berlin A."/>
            <person name="Bochicchio J."/>
            <person name="Chapman S.B."/>
            <person name="Chen Z."/>
            <person name="Freedman E."/>
            <person name="Gellesch M."/>
            <person name="Goldberg J."/>
            <person name="Griggs A."/>
            <person name="Gujja S."/>
            <person name="Heilman E."/>
            <person name="Heiman D."/>
            <person name="Howarth C."/>
            <person name="Mehta T."/>
            <person name="Neiman D."/>
            <person name="Pearson M."/>
            <person name="Roberts A."/>
            <person name="Saif S."/>
            <person name="Shea T."/>
            <person name="Shenoy N."/>
            <person name="Sisk P."/>
            <person name="Stolte C."/>
            <person name="Sykes S."/>
            <person name="White J."/>
            <person name="Yandava C."/>
            <person name="Allen-Vercoe E."/>
            <person name="Sibley C."/>
            <person name="Ambrose C.E."/>
            <person name="Strauss J."/>
            <person name="Daigneault M."/>
            <person name="Haas B."/>
            <person name="Nusbaum C."/>
            <person name="Birren B."/>
        </authorList>
    </citation>
    <scope>NUCLEOTIDE SEQUENCE [LARGE SCALE GENOMIC DNA]</scope>
    <source>
        <strain evidence="3 4">3_1_6</strain>
    </source>
</reference>
<name>E5Y1F0_BILW3</name>
<evidence type="ECO:0008006" key="5">
    <source>
        <dbReference type="Google" id="ProtNLM"/>
    </source>
</evidence>
<dbReference type="HOGENOM" id="CLU_731002_0_0_7"/>
<dbReference type="STRING" id="563192.HMPREF0179_00009"/>
<keyword evidence="4" id="KW-1185">Reference proteome</keyword>
<dbReference type="InterPro" id="IPR022623">
    <property type="entry name" value="Glyco_trans_4"/>
</dbReference>
<dbReference type="Gene3D" id="3.40.50.2000">
    <property type="entry name" value="Glycogen Phosphorylase B"/>
    <property type="match status" value="1"/>
</dbReference>
<accession>E5Y1F0</accession>
<evidence type="ECO:0000313" key="3">
    <source>
        <dbReference type="EMBL" id="EFV46168.2"/>
    </source>
</evidence>
<dbReference type="AlphaFoldDB" id="E5Y1F0"/>
<reference evidence="3 4" key="2">
    <citation type="submission" date="2013-04" db="EMBL/GenBank/DDBJ databases">
        <title>The Genome Sequence of Bilophila wadsworthia 3_1_6.</title>
        <authorList>
            <consortium name="The Broad Institute Genomics Platform"/>
            <person name="Earl A."/>
            <person name="Ward D."/>
            <person name="Feldgarden M."/>
            <person name="Gevers D."/>
            <person name="Sibley C."/>
            <person name="Strauss J."/>
            <person name="Allen-Vercoe E."/>
            <person name="Walker B."/>
            <person name="Young S."/>
            <person name="Zeng Q."/>
            <person name="Gargeya S."/>
            <person name="Fitzgerald M."/>
            <person name="Haas B."/>
            <person name="Abouelleil A."/>
            <person name="Allen A.W."/>
            <person name="Alvarado L."/>
            <person name="Arachchi H.M."/>
            <person name="Berlin A.M."/>
            <person name="Chapman S.B."/>
            <person name="Gainer-Dewar J."/>
            <person name="Goldberg J."/>
            <person name="Griggs A."/>
            <person name="Gujja S."/>
            <person name="Hansen M."/>
            <person name="Howarth C."/>
            <person name="Imamovic A."/>
            <person name="Ireland A."/>
            <person name="Larimer J."/>
            <person name="McCowan C."/>
            <person name="Murphy C."/>
            <person name="Pearson M."/>
            <person name="Poon T.W."/>
            <person name="Priest M."/>
            <person name="Roberts A."/>
            <person name="Saif S."/>
            <person name="Shea T."/>
            <person name="Sisk P."/>
            <person name="Sykes S."/>
            <person name="Wortman J."/>
            <person name="Nusbaum C."/>
            <person name="Birren B."/>
        </authorList>
    </citation>
    <scope>NUCLEOTIDE SEQUENCE [LARGE SCALE GENOMIC DNA]</scope>
    <source>
        <strain evidence="3 4">3_1_6</strain>
    </source>
</reference>
<dbReference type="Proteomes" id="UP000006034">
    <property type="component" value="Unassembled WGS sequence"/>
</dbReference>
<sequence length="407" mass="45697">MAASLAALPGNEVLFASEYGRRDFSLPGVKRVLLKKPKDRKKAVASISTPALDAGERDWTMAYLRGRATASSLMGVLAEGFEPDMVILSGSMGNGLFVRNLFPEAFLVGYADWYFRDEAETRYPLSTMPDIPLAPRNIRNTLQAKNFFDCNCHFTTTEWQREQYPEGMRGFISVLRKCVDTEFFAPAPASRFSFGDCELTERQEIVTLSVRDAARLREGGFWCELPSLLSARPDCHVVLISTGKEVRLDSLRESMAAFPSGMRGRIHLLDFLPPGAYRDLLCVSSLHLCKDISFMLPSELLEAMSCGCVVLAPDTGAVREVLSDGQNGFLYPSGRRMNWVMLITLLLERRSELLSIRRNARKTVFGKHNKNTLLPRHIAFLMDRYSHWRAQQIQLAEGNDAFESTSA</sequence>
<feature type="domain" description="Glycosyl transferase family 1" evidence="1">
    <location>
        <begin position="262"/>
        <end position="362"/>
    </location>
</feature>
<evidence type="ECO:0000259" key="1">
    <source>
        <dbReference type="Pfam" id="PF00534"/>
    </source>
</evidence>
<dbReference type="EMBL" id="ADCP02000002">
    <property type="protein sequence ID" value="EFV46168.2"/>
    <property type="molecule type" value="Genomic_DNA"/>
</dbReference>
<dbReference type="eggNOG" id="COG0438">
    <property type="taxonomic scope" value="Bacteria"/>
</dbReference>
<proteinExistence type="predicted"/>
<organism evidence="3 4">
    <name type="scientific">Bilophila wadsworthia (strain 3_1_6)</name>
    <dbReference type="NCBI Taxonomy" id="563192"/>
    <lineage>
        <taxon>Bacteria</taxon>
        <taxon>Pseudomonadati</taxon>
        <taxon>Thermodesulfobacteriota</taxon>
        <taxon>Desulfovibrionia</taxon>
        <taxon>Desulfovibrionales</taxon>
        <taxon>Desulfovibrionaceae</taxon>
        <taxon>Bilophila</taxon>
    </lineage>
</organism>
<evidence type="ECO:0000259" key="2">
    <source>
        <dbReference type="Pfam" id="PF12000"/>
    </source>
</evidence>
<evidence type="ECO:0000313" key="4">
    <source>
        <dbReference type="Proteomes" id="UP000006034"/>
    </source>
</evidence>
<gene>
    <name evidence="3" type="ORF">HMPREF0179_00009</name>
</gene>
<dbReference type="GO" id="GO:0016757">
    <property type="term" value="F:glycosyltransferase activity"/>
    <property type="evidence" value="ECO:0007669"/>
    <property type="project" value="InterPro"/>
</dbReference>